<dbReference type="HOGENOM" id="CLU_045003_2_0_10"/>
<sequence length="340" mass="37312">MRKIQIKGKVAACFGVAIGLLMASSWISCKNTKQNGETDTIAAQKPLGPDFNADSAYSFCAAQCDFGARVMNSKAHDLCEQWIIDKFRSFGCIVSTQKTTVSGYDGTPLRCTNIIARFRPEASRRILLCAHWDSRPWADNDPDSTQWRKPVMGANDGASGVAVMLEIARLLKADSTLRIGIDFVCFDAEDYGTPQWSSLPADESSWALGAQYWAKNIPSGYKAAYGIVLDMVGGQGATFYQEGYSKQYAGSIVDKFWNAAHAIGYSSYFPIADGGFITDDHDPVNKYAQIPTIDIVPYYPNCAESAFGPTWHTVSDDMAHIDRNTLKAVGQTLLHVLFSE</sequence>
<keyword evidence="2" id="KW-0012">Acyltransferase</keyword>
<dbReference type="RefSeq" id="WP_006949775.1">
    <property type="nucleotide sequence ID" value="NZ_BAJI01000002.1"/>
</dbReference>
<dbReference type="SUPFAM" id="SSF53187">
    <property type="entry name" value="Zn-dependent exopeptidases"/>
    <property type="match status" value="1"/>
</dbReference>
<organism evidence="5 6">
    <name type="scientific">Hoylesella marshii DSM 16973 = JCM 13450</name>
    <dbReference type="NCBI Taxonomy" id="862515"/>
    <lineage>
        <taxon>Bacteria</taxon>
        <taxon>Pseudomonadati</taxon>
        <taxon>Bacteroidota</taxon>
        <taxon>Bacteroidia</taxon>
        <taxon>Bacteroidales</taxon>
        <taxon>Prevotellaceae</taxon>
        <taxon>Hoylesella</taxon>
    </lineage>
</organism>
<keyword evidence="3" id="KW-0732">Signal</keyword>
<evidence type="ECO:0000313" key="6">
    <source>
        <dbReference type="Proteomes" id="UP000004394"/>
    </source>
</evidence>
<feature type="chain" id="PRO_5003138228" evidence="3">
    <location>
        <begin position="24"/>
        <end position="340"/>
    </location>
</feature>
<dbReference type="AlphaFoldDB" id="E0NTU2"/>
<proteinExistence type="predicted"/>
<dbReference type="GO" id="GO:0016787">
    <property type="term" value="F:hydrolase activity"/>
    <property type="evidence" value="ECO:0007669"/>
    <property type="project" value="UniProtKB-KW"/>
</dbReference>
<dbReference type="eggNOG" id="COG2234">
    <property type="taxonomic scope" value="Bacteria"/>
</dbReference>
<dbReference type="Proteomes" id="UP000004394">
    <property type="component" value="Unassembled WGS sequence"/>
</dbReference>
<feature type="domain" description="Peptidase M28" evidence="4">
    <location>
        <begin position="113"/>
        <end position="336"/>
    </location>
</feature>
<accession>E0NTU2</accession>
<dbReference type="PROSITE" id="PS51257">
    <property type="entry name" value="PROKAR_LIPOPROTEIN"/>
    <property type="match status" value="1"/>
</dbReference>
<dbReference type="Pfam" id="PF04389">
    <property type="entry name" value="Peptidase_M28"/>
    <property type="match status" value="1"/>
</dbReference>
<dbReference type="Gene3D" id="3.40.630.10">
    <property type="entry name" value="Zn peptidases"/>
    <property type="match status" value="1"/>
</dbReference>
<dbReference type="GO" id="GO:0008270">
    <property type="term" value="F:zinc ion binding"/>
    <property type="evidence" value="ECO:0007669"/>
    <property type="project" value="TreeGrafter"/>
</dbReference>
<evidence type="ECO:0000256" key="2">
    <source>
        <dbReference type="ARBA" id="ARBA00023315"/>
    </source>
</evidence>
<dbReference type="EMBL" id="AEEI01000050">
    <property type="protein sequence ID" value="EFM01475.1"/>
    <property type="molecule type" value="Genomic_DNA"/>
</dbReference>
<dbReference type="EC" id="3.4.-.-" evidence="5"/>
<dbReference type="BioCyc" id="PMAR862515-HMP:GMOO-1619-MONOMER"/>
<keyword evidence="1" id="KW-0808">Transferase</keyword>
<gene>
    <name evidence="5" type="ORF">HMPREF0658_1595</name>
</gene>
<dbReference type="InterPro" id="IPR040234">
    <property type="entry name" value="QC/QCL"/>
</dbReference>
<dbReference type="InterPro" id="IPR007484">
    <property type="entry name" value="Peptidase_M28"/>
</dbReference>
<dbReference type="STRING" id="862515.HMPREF0658_1595"/>
<dbReference type="OrthoDB" id="9773494at2"/>
<dbReference type="GO" id="GO:0016603">
    <property type="term" value="F:glutaminyl-peptide cyclotransferase activity"/>
    <property type="evidence" value="ECO:0007669"/>
    <property type="project" value="TreeGrafter"/>
</dbReference>
<dbReference type="PANTHER" id="PTHR12283">
    <property type="entry name" value="GLUTAMINYL-PEPTIDE CYCLOTRANSFERASE"/>
    <property type="match status" value="1"/>
</dbReference>
<dbReference type="PANTHER" id="PTHR12283:SF6">
    <property type="entry name" value="GLUTAMINYL-PEPTIDE CYCLOTRANSFERASE-RELATED"/>
    <property type="match status" value="1"/>
</dbReference>
<feature type="signal peptide" evidence="3">
    <location>
        <begin position="1"/>
        <end position="23"/>
    </location>
</feature>
<evidence type="ECO:0000313" key="5">
    <source>
        <dbReference type="EMBL" id="EFM01475.1"/>
    </source>
</evidence>
<comment type="caution">
    <text evidence="5">The sequence shown here is derived from an EMBL/GenBank/DDBJ whole genome shotgun (WGS) entry which is preliminary data.</text>
</comment>
<reference evidence="5" key="1">
    <citation type="submission" date="2010-07" db="EMBL/GenBank/DDBJ databases">
        <authorList>
            <person name="Muzny D."/>
            <person name="Qin X."/>
            <person name="Deng J."/>
            <person name="Jiang H."/>
            <person name="Liu Y."/>
            <person name="Qu J."/>
            <person name="Song X.-Z."/>
            <person name="Zhang L."/>
            <person name="Thornton R."/>
            <person name="Coyle M."/>
            <person name="Francisco L."/>
            <person name="Jackson L."/>
            <person name="Javaid M."/>
            <person name="Korchina V."/>
            <person name="Kovar C."/>
            <person name="Mata R."/>
            <person name="Mathew T."/>
            <person name="Ngo R."/>
            <person name="Nguyen L."/>
            <person name="Nguyen N."/>
            <person name="Okwuonu G."/>
            <person name="Ongeri F."/>
            <person name="Pham C."/>
            <person name="Simmons D."/>
            <person name="Wilczek-Boney K."/>
            <person name="Hale W."/>
            <person name="Jakkamsetti A."/>
            <person name="Pham P."/>
            <person name="Ruth R."/>
            <person name="San Lucas F."/>
            <person name="Warren J."/>
            <person name="Zhang J."/>
            <person name="Zhao Z."/>
            <person name="Zhou C."/>
            <person name="Zhu D."/>
            <person name="Lee S."/>
            <person name="Bess C."/>
            <person name="Blankenburg K."/>
            <person name="Forbes L."/>
            <person name="Fu Q."/>
            <person name="Gubbala S."/>
            <person name="Hirani K."/>
            <person name="Jayaseelan J.C."/>
            <person name="Lara F."/>
            <person name="Munidasa M."/>
            <person name="Palculict T."/>
            <person name="Patil S."/>
            <person name="Pu L.-L."/>
            <person name="Saada N."/>
            <person name="Tang L."/>
            <person name="Weissenberger G."/>
            <person name="Zhu Y."/>
            <person name="Hemphill L."/>
            <person name="Shang Y."/>
            <person name="Youmans B."/>
            <person name="Ayvaz T."/>
            <person name="Ross M."/>
            <person name="Santibanez J."/>
            <person name="Aqrawi P."/>
            <person name="Gross S."/>
            <person name="Joshi V."/>
            <person name="Fowler G."/>
            <person name="Nazareth L."/>
            <person name="Reid J."/>
            <person name="Worley K."/>
            <person name="Petrosino J."/>
            <person name="Highlander S."/>
            <person name="Gibbs R."/>
        </authorList>
    </citation>
    <scope>NUCLEOTIDE SEQUENCE [LARGE SCALE GENOMIC DNA]</scope>
    <source>
        <strain evidence="5">DSM 16973</strain>
    </source>
</reference>
<name>E0NTU2_9BACT</name>
<evidence type="ECO:0000256" key="3">
    <source>
        <dbReference type="SAM" id="SignalP"/>
    </source>
</evidence>
<evidence type="ECO:0000259" key="4">
    <source>
        <dbReference type="Pfam" id="PF04389"/>
    </source>
</evidence>
<evidence type="ECO:0000256" key="1">
    <source>
        <dbReference type="ARBA" id="ARBA00022679"/>
    </source>
</evidence>
<protein>
    <submittedName>
        <fullName evidence="5">Peptidase, M28 family</fullName>
        <ecNumber evidence="5">3.4.-.-</ecNumber>
    </submittedName>
</protein>
<keyword evidence="5" id="KW-0378">Hydrolase</keyword>
<keyword evidence="6" id="KW-1185">Reference proteome</keyword>